<organism evidence="1 2">
    <name type="scientific">Faecalitalea cylindroides ATCC 27803</name>
    <dbReference type="NCBI Taxonomy" id="649755"/>
    <lineage>
        <taxon>Bacteria</taxon>
        <taxon>Bacillati</taxon>
        <taxon>Bacillota</taxon>
        <taxon>Erysipelotrichia</taxon>
        <taxon>Erysipelotrichales</taxon>
        <taxon>Erysipelotrichaceae</taxon>
        <taxon>Faecalitalea</taxon>
    </lineage>
</organism>
<dbReference type="Proteomes" id="UP000016658">
    <property type="component" value="Unassembled WGS sequence"/>
</dbReference>
<gene>
    <name evidence="1" type="ORF">HMPREF0367_00127</name>
</gene>
<dbReference type="EMBL" id="AWVI01000006">
    <property type="protein sequence ID" value="ERK47360.1"/>
    <property type="molecule type" value="Genomic_DNA"/>
</dbReference>
<protein>
    <submittedName>
        <fullName evidence="1">Uncharacterized protein</fullName>
    </submittedName>
</protein>
<sequence length="51" mass="6265">MTFDGKFMYTMIQICQRLNFMYQTLKHDENNIQIYDELDINQINDLTCKRI</sequence>
<accession>U2PA13</accession>
<dbReference type="HOGENOM" id="CLU_3099002_0_0_9"/>
<evidence type="ECO:0000313" key="1">
    <source>
        <dbReference type="EMBL" id="ERK47360.1"/>
    </source>
</evidence>
<name>U2PA13_9FIRM</name>
<evidence type="ECO:0000313" key="2">
    <source>
        <dbReference type="Proteomes" id="UP000016658"/>
    </source>
</evidence>
<dbReference type="AlphaFoldDB" id="U2PA13"/>
<proteinExistence type="predicted"/>
<reference evidence="1 2" key="1">
    <citation type="submission" date="2013-06" db="EMBL/GenBank/DDBJ databases">
        <authorList>
            <person name="Weinstock G."/>
            <person name="Sodergren E."/>
            <person name="Lobos E.A."/>
            <person name="Fulton L."/>
            <person name="Fulton R."/>
            <person name="Courtney L."/>
            <person name="Fronick C."/>
            <person name="O'Laughlin M."/>
            <person name="Godfrey J."/>
            <person name="Wilson R.M."/>
            <person name="Miner T."/>
            <person name="Farmer C."/>
            <person name="Delehaunty K."/>
            <person name="Cordes M."/>
            <person name="Minx P."/>
            <person name="Tomlinson C."/>
            <person name="Chen J."/>
            <person name="Wollam A."/>
            <person name="Pepin K.H."/>
            <person name="Bhonagiri V."/>
            <person name="Zhang X."/>
            <person name="Warren W."/>
            <person name="Mitreva M."/>
            <person name="Mardis E.R."/>
            <person name="Wilson R.K."/>
        </authorList>
    </citation>
    <scope>NUCLEOTIDE SEQUENCE [LARGE SCALE GENOMIC DNA]</scope>
    <source>
        <strain evidence="1 2">ATCC 27803</strain>
    </source>
</reference>
<comment type="caution">
    <text evidence="1">The sequence shown here is derived from an EMBL/GenBank/DDBJ whole genome shotgun (WGS) entry which is preliminary data.</text>
</comment>